<dbReference type="Proteomes" id="UP000704738">
    <property type="component" value="Unassembled WGS sequence"/>
</dbReference>
<name>A0ABD6NAG7_9PSED</name>
<evidence type="ECO:0000313" key="3">
    <source>
        <dbReference type="Proteomes" id="UP000704738"/>
    </source>
</evidence>
<keyword evidence="1" id="KW-1133">Transmembrane helix</keyword>
<proteinExistence type="predicted"/>
<comment type="caution">
    <text evidence="2">The sequence shown here is derived from an EMBL/GenBank/DDBJ whole genome shotgun (WGS) entry which is preliminary data.</text>
</comment>
<dbReference type="EMBL" id="QJRE01000119">
    <property type="protein sequence ID" value="NWL49603.1"/>
    <property type="molecule type" value="Genomic_DNA"/>
</dbReference>
<keyword evidence="1" id="KW-0812">Transmembrane</keyword>
<gene>
    <name evidence="2" type="ORF">DM819_27950</name>
</gene>
<protein>
    <submittedName>
        <fullName evidence="2">General secretion pathway protein GspM</fullName>
    </submittedName>
</protein>
<dbReference type="AlphaFoldDB" id="A0ABD6NAG7"/>
<organism evidence="2 3">
    <name type="scientific">Pseudomonas hunanensis</name>
    <dbReference type="NCBI Taxonomy" id="1247546"/>
    <lineage>
        <taxon>Bacteria</taxon>
        <taxon>Pseudomonadati</taxon>
        <taxon>Pseudomonadota</taxon>
        <taxon>Gammaproteobacteria</taxon>
        <taxon>Pseudomonadales</taxon>
        <taxon>Pseudomonadaceae</taxon>
        <taxon>Pseudomonas</taxon>
    </lineage>
</organism>
<sequence>MRPLTKRERKIVALGVLGLLAWILWYALFECLWLAPLRNLDEQAQGLREQQRRYASLMLQQPELKAQLQRIQHDPAQRNSLLPGDDPNAVAADLMQKAVEQVKAQAQLGPGCDITQRMPMAPAEQEQTEPYRPVKVSLTLACAIEPLAALLHALEYGQPSLFIDQLNIRRTSSAPAHGPAGRLEVHLLIRGYMRAQPTEASGS</sequence>
<feature type="transmembrane region" description="Helical" evidence="1">
    <location>
        <begin position="12"/>
        <end position="35"/>
    </location>
</feature>
<keyword evidence="1" id="KW-0472">Membrane</keyword>
<dbReference type="Pfam" id="PF10741">
    <property type="entry name" value="T2SSM_b"/>
    <property type="match status" value="1"/>
</dbReference>
<dbReference type="NCBIfam" id="NF040576">
    <property type="entry name" value="T2SS_GspM_XpsM"/>
    <property type="match status" value="1"/>
</dbReference>
<accession>A0ABD6NAG7</accession>
<dbReference type="InterPro" id="IPR034756">
    <property type="entry name" value="T2SSM_b"/>
</dbReference>
<reference evidence="2 3" key="1">
    <citation type="submission" date="2018-06" db="EMBL/GenBank/DDBJ databases">
        <title>Bacteria isolated from soil of Wuhan.</title>
        <authorList>
            <person name="Xiang W."/>
            <person name="Huang C."/>
        </authorList>
    </citation>
    <scope>NUCLEOTIDE SEQUENCE [LARGE SCALE GENOMIC DNA]</scope>
    <source>
        <strain evidence="3">xwS4</strain>
    </source>
</reference>
<dbReference type="RefSeq" id="WP_179053548.1">
    <property type="nucleotide sequence ID" value="NZ_QJRE01000119.1"/>
</dbReference>
<evidence type="ECO:0000313" key="2">
    <source>
        <dbReference type="EMBL" id="NWL49603.1"/>
    </source>
</evidence>
<evidence type="ECO:0000256" key="1">
    <source>
        <dbReference type="SAM" id="Phobius"/>
    </source>
</evidence>